<feature type="transmembrane region" description="Helical" evidence="2">
    <location>
        <begin position="41"/>
        <end position="59"/>
    </location>
</feature>
<organism evidence="3">
    <name type="scientific">Magallana gigas</name>
    <name type="common">Pacific oyster</name>
    <name type="synonym">Crassostrea gigas</name>
    <dbReference type="NCBI Taxonomy" id="29159"/>
    <lineage>
        <taxon>Eukaryota</taxon>
        <taxon>Metazoa</taxon>
        <taxon>Spiralia</taxon>
        <taxon>Lophotrochozoa</taxon>
        <taxon>Mollusca</taxon>
        <taxon>Bivalvia</taxon>
        <taxon>Autobranchia</taxon>
        <taxon>Pteriomorphia</taxon>
        <taxon>Ostreida</taxon>
        <taxon>Ostreoidea</taxon>
        <taxon>Ostreidae</taxon>
        <taxon>Magallana</taxon>
    </lineage>
</organism>
<dbReference type="PANTHER" id="PTHR15907">
    <property type="entry name" value="DUF614 FAMILY PROTEIN-RELATED"/>
    <property type="match status" value="1"/>
</dbReference>
<keyword evidence="2" id="KW-1133">Transmembrane helix</keyword>
<evidence type="ECO:0000313" key="4">
    <source>
        <dbReference type="EnsemblMetazoa" id="G31626.5:cds"/>
    </source>
</evidence>
<sequence>MGEWSNGLCGCFNNITLCLITYVAPCYTAGKNAEAVGDSCMMVGALYALVNPAGVYFAAKAREKIREQKGIELKMGEFSNGLFGCFNNCTLCLITYIAPCYTAGKNAEAVGDSCIMVGALYAIFPIVGIYFVAKTREKIREQKGIDGGFGSDCLVHLFCPLCALVQDAQEIQPAAQAESMARE</sequence>
<keyword evidence="2" id="KW-0812">Transmembrane</keyword>
<gene>
    <name evidence="3" type="ORF">CGI_10021394</name>
</gene>
<protein>
    <submittedName>
        <fullName evidence="3 4">Uncharacterized protein</fullName>
    </submittedName>
</protein>
<dbReference type="InterPro" id="IPR006461">
    <property type="entry name" value="PLAC_motif_containing"/>
</dbReference>
<comment type="similarity">
    <text evidence="1">Belongs to the cornifelin family.</text>
</comment>
<proteinExistence type="inferred from homology"/>
<reference evidence="3" key="1">
    <citation type="journal article" date="2012" name="Nature">
        <title>The oyster genome reveals stress adaptation and complexity of shell formation.</title>
        <authorList>
            <person name="Zhang G."/>
            <person name="Fang X."/>
            <person name="Guo X."/>
            <person name="Li L."/>
            <person name="Luo R."/>
            <person name="Xu F."/>
            <person name="Yang P."/>
            <person name="Zhang L."/>
            <person name="Wang X."/>
            <person name="Qi H."/>
            <person name="Xiong Z."/>
            <person name="Que H."/>
            <person name="Xie Y."/>
            <person name="Holland P.W."/>
            <person name="Paps J."/>
            <person name="Zhu Y."/>
            <person name="Wu F."/>
            <person name="Chen Y."/>
            <person name="Wang J."/>
            <person name="Peng C."/>
            <person name="Meng J."/>
            <person name="Yang L."/>
            <person name="Liu J."/>
            <person name="Wen B."/>
            <person name="Zhang N."/>
            <person name="Huang Z."/>
            <person name="Zhu Q."/>
            <person name="Feng Y."/>
            <person name="Mount A."/>
            <person name="Hedgecock D."/>
            <person name="Xu Z."/>
            <person name="Liu Y."/>
            <person name="Domazet-Loso T."/>
            <person name="Du Y."/>
            <person name="Sun X."/>
            <person name="Zhang S."/>
            <person name="Liu B."/>
            <person name="Cheng P."/>
            <person name="Jiang X."/>
            <person name="Li J."/>
            <person name="Fan D."/>
            <person name="Wang W."/>
            <person name="Fu W."/>
            <person name="Wang T."/>
            <person name="Wang B."/>
            <person name="Zhang J."/>
            <person name="Peng Z."/>
            <person name="Li Y."/>
            <person name="Li N."/>
            <person name="Wang J."/>
            <person name="Chen M."/>
            <person name="He Y."/>
            <person name="Tan F."/>
            <person name="Song X."/>
            <person name="Zheng Q."/>
            <person name="Huang R."/>
            <person name="Yang H."/>
            <person name="Du X."/>
            <person name="Chen L."/>
            <person name="Yang M."/>
            <person name="Gaffney P.M."/>
            <person name="Wang S."/>
            <person name="Luo L."/>
            <person name="She Z."/>
            <person name="Ming Y."/>
            <person name="Huang W."/>
            <person name="Zhang S."/>
            <person name="Huang B."/>
            <person name="Zhang Y."/>
            <person name="Qu T."/>
            <person name="Ni P."/>
            <person name="Miao G."/>
            <person name="Wang J."/>
            <person name="Wang Q."/>
            <person name="Steinberg C.E."/>
            <person name="Wang H."/>
            <person name="Li N."/>
            <person name="Qian L."/>
            <person name="Zhang G."/>
            <person name="Li Y."/>
            <person name="Yang H."/>
            <person name="Liu X."/>
            <person name="Wang J."/>
            <person name="Yin Y."/>
            <person name="Wang J."/>
        </authorList>
    </citation>
    <scope>NUCLEOTIDE SEQUENCE [LARGE SCALE GENOMIC DNA]</scope>
    <source>
        <strain evidence="3">05x7-T-G4-1.051#20</strain>
    </source>
</reference>
<evidence type="ECO:0000313" key="3">
    <source>
        <dbReference type="EMBL" id="EKC41511.1"/>
    </source>
</evidence>
<evidence type="ECO:0000256" key="1">
    <source>
        <dbReference type="ARBA" id="ARBA00009024"/>
    </source>
</evidence>
<dbReference type="HOGENOM" id="CLU_1476531_0_0_1"/>
<dbReference type="Proteomes" id="UP000005408">
    <property type="component" value="Unassembled WGS sequence"/>
</dbReference>
<name>K1S2H0_MAGGI</name>
<accession>K1S2H0</accession>
<feature type="transmembrane region" description="Helical" evidence="2">
    <location>
        <begin position="110"/>
        <end position="133"/>
    </location>
</feature>
<dbReference type="AlphaFoldDB" id="K1S2H0"/>
<evidence type="ECO:0000256" key="2">
    <source>
        <dbReference type="SAM" id="Phobius"/>
    </source>
</evidence>
<dbReference type="EnsemblMetazoa" id="G31626.5">
    <property type="protein sequence ID" value="G31626.5:cds"/>
    <property type="gene ID" value="G31626"/>
</dbReference>
<evidence type="ECO:0000313" key="5">
    <source>
        <dbReference type="Proteomes" id="UP000005408"/>
    </source>
</evidence>
<dbReference type="EMBL" id="JH817869">
    <property type="protein sequence ID" value="EKC41511.1"/>
    <property type="molecule type" value="Genomic_DNA"/>
</dbReference>
<dbReference type="Pfam" id="PF04749">
    <property type="entry name" value="PLAC8"/>
    <property type="match status" value="2"/>
</dbReference>
<reference evidence="4" key="2">
    <citation type="submission" date="2022-08" db="UniProtKB">
        <authorList>
            <consortium name="EnsemblMetazoa"/>
        </authorList>
    </citation>
    <scope>IDENTIFICATION</scope>
    <source>
        <strain evidence="4">05x7-T-G4-1.051#20</strain>
    </source>
</reference>
<keyword evidence="5" id="KW-1185">Reference proteome</keyword>
<feature type="transmembrane region" description="Helical" evidence="2">
    <location>
        <begin position="80"/>
        <end position="98"/>
    </location>
</feature>
<dbReference type="NCBIfam" id="TIGR01571">
    <property type="entry name" value="A_thal_Cys_rich"/>
    <property type="match status" value="2"/>
</dbReference>
<keyword evidence="2" id="KW-0472">Membrane</keyword>